<organism evidence="3 4">
    <name type="scientific">Sphingopyxis macrogoltabida</name>
    <name type="common">Sphingomonas macrogoltabidus</name>
    <dbReference type="NCBI Taxonomy" id="33050"/>
    <lineage>
        <taxon>Bacteria</taxon>
        <taxon>Pseudomonadati</taxon>
        <taxon>Pseudomonadota</taxon>
        <taxon>Alphaproteobacteria</taxon>
        <taxon>Sphingomonadales</taxon>
        <taxon>Sphingomonadaceae</taxon>
        <taxon>Sphingopyxis</taxon>
    </lineage>
</organism>
<dbReference type="AlphaFoldDB" id="A0A0N9UR89"/>
<reference evidence="3 4" key="1">
    <citation type="journal article" date="2015" name="Genome Announc.">
        <title>Complete Genome Sequence of Polypropylene Glycol- and Polyethylene Glycol-Degrading Sphingopyxis macrogoltabida Strain EY-1.</title>
        <authorList>
            <person name="Ohtsubo Y."/>
            <person name="Nagata Y."/>
            <person name="Numata M."/>
            <person name="Tsuchikane K."/>
            <person name="Hosoyama A."/>
            <person name="Yamazoe A."/>
            <person name="Tsuda M."/>
            <person name="Fujita N."/>
            <person name="Kawai F."/>
        </authorList>
    </citation>
    <scope>NUCLEOTIDE SEQUENCE [LARGE SCALE GENOMIC DNA]</scope>
    <source>
        <strain evidence="3 4">EY-1</strain>
    </source>
</reference>
<keyword evidence="1" id="KW-0479">Metal-binding</keyword>
<proteinExistence type="predicted"/>
<evidence type="ECO:0000259" key="2">
    <source>
        <dbReference type="Pfam" id="PF01557"/>
    </source>
</evidence>
<feature type="domain" description="Fumarylacetoacetase-like C-terminal" evidence="2">
    <location>
        <begin position="138"/>
        <end position="348"/>
    </location>
</feature>
<evidence type="ECO:0000313" key="4">
    <source>
        <dbReference type="Proteomes" id="UP000058074"/>
    </source>
</evidence>
<dbReference type="PATRIC" id="fig|33050.5.peg.145"/>
<dbReference type="EMBL" id="CP012700">
    <property type="protein sequence ID" value="ALH78943.1"/>
    <property type="molecule type" value="Genomic_DNA"/>
</dbReference>
<dbReference type="Proteomes" id="UP000058074">
    <property type="component" value="Chromosome"/>
</dbReference>
<sequence length="356" mass="37971">MNRDAASYKKIGPPYAQRILDRRAALAQIGGAMALGCAAPALARPTGKKERRMTWFALATRATPEGPRATIRVGDAFHDLHDAAAKLGFAAVAGDVTGIVRDWDARRDGLFALARALGAGSGTVAAPQLAAPFEPRRIFAAASNFIEHAEEMQTKLAAKAESEPYIFLKTVESVVGPGATVVVPPQVSRPDWEVELGVVLGRAGKNVAAADAHDLIAGYTIVNDVSARDRTRRTDFPFSHDWFRGKSFDSFTPLGPVFVPRDCLDDPHDIRLGLKVNGEAMQDGNTSAMIFNIYEQIAYLSTILELQAGDLIASGTPAGVGMGRGVFLKDGDVMSAWVDGIGELVNPVSAPHLPRS</sequence>
<evidence type="ECO:0000313" key="3">
    <source>
        <dbReference type="EMBL" id="ALH78943.1"/>
    </source>
</evidence>
<gene>
    <name evidence="3" type="ORF">AN936_00705</name>
</gene>
<accession>A0A0N9UR89</accession>
<dbReference type="Pfam" id="PF01557">
    <property type="entry name" value="FAA_hydrolase"/>
    <property type="match status" value="1"/>
</dbReference>
<dbReference type="KEGG" id="smag:AN936_00705"/>
<dbReference type="GO" id="GO:0003824">
    <property type="term" value="F:catalytic activity"/>
    <property type="evidence" value="ECO:0007669"/>
    <property type="project" value="InterPro"/>
</dbReference>
<protein>
    <submittedName>
        <fullName evidence="3">5-oxopent-3-ene-1,2,5-tricarboxylate decarboxylase</fullName>
    </submittedName>
</protein>
<dbReference type="SUPFAM" id="SSF56529">
    <property type="entry name" value="FAH"/>
    <property type="match status" value="1"/>
</dbReference>
<dbReference type="Gene3D" id="3.90.850.10">
    <property type="entry name" value="Fumarylacetoacetase-like, C-terminal domain"/>
    <property type="match status" value="1"/>
</dbReference>
<dbReference type="PANTHER" id="PTHR11820">
    <property type="entry name" value="ACYLPYRUVASE"/>
    <property type="match status" value="1"/>
</dbReference>
<dbReference type="InterPro" id="IPR011234">
    <property type="entry name" value="Fumarylacetoacetase-like_C"/>
</dbReference>
<dbReference type="GO" id="GO:0046872">
    <property type="term" value="F:metal ion binding"/>
    <property type="evidence" value="ECO:0007669"/>
    <property type="project" value="UniProtKB-KW"/>
</dbReference>
<evidence type="ECO:0000256" key="1">
    <source>
        <dbReference type="ARBA" id="ARBA00022723"/>
    </source>
</evidence>
<name>A0A0N9UR89_SPHMC</name>
<dbReference type="InterPro" id="IPR036663">
    <property type="entry name" value="Fumarylacetoacetase_C_sf"/>
</dbReference>